<dbReference type="Pfam" id="PF08240">
    <property type="entry name" value="ADH_N"/>
    <property type="match status" value="1"/>
</dbReference>
<dbReference type="EMBL" id="GECZ01008353">
    <property type="protein sequence ID" value="JAS61416.1"/>
    <property type="molecule type" value="Transcribed_RNA"/>
</dbReference>
<evidence type="ECO:0000256" key="4">
    <source>
        <dbReference type="ARBA" id="ARBA00042123"/>
    </source>
</evidence>
<reference evidence="6" key="1">
    <citation type="submission" date="2015-11" db="EMBL/GenBank/DDBJ databases">
        <title>De novo transcriptome assembly of four potential Pierce s Disease insect vectors from Arizona vineyards.</title>
        <authorList>
            <person name="Tassone E.E."/>
        </authorList>
    </citation>
    <scope>NUCLEOTIDE SEQUENCE</scope>
</reference>
<dbReference type="Gene3D" id="3.40.50.720">
    <property type="entry name" value="NAD(P)-binding Rossmann-like Domain"/>
    <property type="match status" value="1"/>
</dbReference>
<organism evidence="6">
    <name type="scientific">Cuerna arida</name>
    <dbReference type="NCBI Taxonomy" id="1464854"/>
    <lineage>
        <taxon>Eukaryota</taxon>
        <taxon>Metazoa</taxon>
        <taxon>Ecdysozoa</taxon>
        <taxon>Arthropoda</taxon>
        <taxon>Hexapoda</taxon>
        <taxon>Insecta</taxon>
        <taxon>Pterygota</taxon>
        <taxon>Neoptera</taxon>
        <taxon>Paraneoptera</taxon>
        <taxon>Hemiptera</taxon>
        <taxon>Auchenorrhyncha</taxon>
        <taxon>Membracoidea</taxon>
        <taxon>Cicadellidae</taxon>
        <taxon>Cicadellinae</taxon>
        <taxon>Proconiini</taxon>
        <taxon>Cuerna</taxon>
    </lineage>
</organism>
<gene>
    <name evidence="6" type="ORF">g.251</name>
</gene>
<dbReference type="InterPro" id="IPR051034">
    <property type="entry name" value="Mito_Enoyl-ACP_Reductase"/>
</dbReference>
<dbReference type="CDD" id="cd08290">
    <property type="entry name" value="ETR"/>
    <property type="match status" value="1"/>
</dbReference>
<protein>
    <recommendedName>
        <fullName evidence="3">Enoyl-[acyl-carrier-protein] reductase, mitochondrial</fullName>
    </recommendedName>
    <alternativeName>
        <fullName evidence="4">2-enoyl thioester reductase</fullName>
    </alternativeName>
</protein>
<dbReference type="GO" id="GO:0006631">
    <property type="term" value="P:fatty acid metabolic process"/>
    <property type="evidence" value="ECO:0007669"/>
    <property type="project" value="TreeGrafter"/>
</dbReference>
<dbReference type="PANTHER" id="PTHR43981">
    <property type="entry name" value="ENOYL-[ACYL-CARRIER-PROTEIN] REDUCTASE, MITOCHONDRIAL"/>
    <property type="match status" value="1"/>
</dbReference>
<dbReference type="AlphaFoldDB" id="A0A1B6GG81"/>
<evidence type="ECO:0000259" key="5">
    <source>
        <dbReference type="Pfam" id="PF08240"/>
    </source>
</evidence>
<proteinExistence type="predicted"/>
<dbReference type="Gene3D" id="3.90.180.10">
    <property type="entry name" value="Medium-chain alcohol dehydrogenases, catalytic domain"/>
    <property type="match status" value="1"/>
</dbReference>
<dbReference type="GO" id="GO:0016491">
    <property type="term" value="F:oxidoreductase activity"/>
    <property type="evidence" value="ECO:0007669"/>
    <property type="project" value="UniProtKB-KW"/>
</dbReference>
<name>A0A1B6GG81_9HEMI</name>
<dbReference type="InterPro" id="IPR011032">
    <property type="entry name" value="GroES-like_sf"/>
</dbReference>
<sequence>FKSLQRKMNLLVRKTVWVKHILKQRDKVQSFIGFRSFSNEVENQKIIYNEFGDPLKVVSLSSEKVQTTPKNDNNVVLKMIASPINPADINVIQGKYPEKPKSFPSVPGREGVAKIVSTGSRVKDLAINDNVIILSSLLGTWQTYVEVDPKTVMKIPKDLNPIDASTLRVNPCTAYRMLKDFVSLKENDVVIQNGANS</sequence>
<feature type="domain" description="Alcohol dehydrogenase-like N-terminal" evidence="5">
    <location>
        <begin position="72"/>
        <end position="157"/>
    </location>
</feature>
<feature type="non-terminal residue" evidence="6">
    <location>
        <position position="1"/>
    </location>
</feature>
<evidence type="ECO:0000256" key="2">
    <source>
        <dbReference type="ARBA" id="ARBA00023002"/>
    </source>
</evidence>
<evidence type="ECO:0000256" key="1">
    <source>
        <dbReference type="ARBA" id="ARBA00022857"/>
    </source>
</evidence>
<dbReference type="PANTHER" id="PTHR43981:SF2">
    <property type="entry name" value="ENOYL-[ACYL-CARRIER-PROTEIN] REDUCTASE, MITOCHONDRIAL"/>
    <property type="match status" value="1"/>
</dbReference>
<dbReference type="InterPro" id="IPR013154">
    <property type="entry name" value="ADH-like_N"/>
</dbReference>
<feature type="non-terminal residue" evidence="6">
    <location>
        <position position="197"/>
    </location>
</feature>
<dbReference type="SUPFAM" id="SSF50129">
    <property type="entry name" value="GroES-like"/>
    <property type="match status" value="1"/>
</dbReference>
<keyword evidence="2" id="KW-0560">Oxidoreductase</keyword>
<accession>A0A1B6GG81</accession>
<evidence type="ECO:0000256" key="3">
    <source>
        <dbReference type="ARBA" id="ARBA00041058"/>
    </source>
</evidence>
<evidence type="ECO:0000313" key="6">
    <source>
        <dbReference type="EMBL" id="JAS61416.1"/>
    </source>
</evidence>
<keyword evidence="1" id="KW-0521">NADP</keyword>
<dbReference type="GO" id="GO:0005739">
    <property type="term" value="C:mitochondrion"/>
    <property type="evidence" value="ECO:0007669"/>
    <property type="project" value="TreeGrafter"/>
</dbReference>